<keyword evidence="3" id="KW-0238">DNA-binding</keyword>
<evidence type="ECO:0000256" key="1">
    <source>
        <dbReference type="ARBA" id="ARBA00009437"/>
    </source>
</evidence>
<comment type="similarity">
    <text evidence="1">Belongs to the LysR transcriptional regulatory family.</text>
</comment>
<protein>
    <submittedName>
        <fullName evidence="6">Transcriptional regulator</fullName>
    </submittedName>
</protein>
<dbReference type="InterPro" id="IPR036390">
    <property type="entry name" value="WH_DNA-bd_sf"/>
</dbReference>
<evidence type="ECO:0000313" key="7">
    <source>
        <dbReference type="Proteomes" id="UP000016842"/>
    </source>
</evidence>
<comment type="caution">
    <text evidence="6">The sequence shown here is derived from an EMBL/GenBank/DDBJ whole genome shotgun (WGS) entry which is preliminary data.</text>
</comment>
<dbReference type="InterPro" id="IPR000847">
    <property type="entry name" value="LysR_HTH_N"/>
</dbReference>
<keyword evidence="2" id="KW-0805">Transcription regulation</keyword>
<dbReference type="GO" id="GO:0003700">
    <property type="term" value="F:DNA-binding transcription factor activity"/>
    <property type="evidence" value="ECO:0007669"/>
    <property type="project" value="InterPro"/>
</dbReference>
<dbReference type="PANTHER" id="PTHR30537">
    <property type="entry name" value="HTH-TYPE TRANSCRIPTIONAL REGULATOR"/>
    <property type="match status" value="1"/>
</dbReference>
<gene>
    <name evidence="6" type="ORF">Q644_02375</name>
</gene>
<accession>U4VBS6</accession>
<dbReference type="InterPro" id="IPR036388">
    <property type="entry name" value="WH-like_DNA-bd_sf"/>
</dbReference>
<dbReference type="Gene3D" id="1.10.10.10">
    <property type="entry name" value="Winged helix-like DNA-binding domain superfamily/Winged helix DNA-binding domain"/>
    <property type="match status" value="1"/>
</dbReference>
<dbReference type="PROSITE" id="PS50931">
    <property type="entry name" value="HTH_LYSR"/>
    <property type="match status" value="1"/>
</dbReference>
<dbReference type="GO" id="GO:0043565">
    <property type="term" value="F:sequence-specific DNA binding"/>
    <property type="evidence" value="ECO:0007669"/>
    <property type="project" value="TreeGrafter"/>
</dbReference>
<dbReference type="PATRIC" id="fig|1337887.3.peg.2140"/>
<dbReference type="InterPro" id="IPR058163">
    <property type="entry name" value="LysR-type_TF_proteobact-type"/>
</dbReference>
<proteinExistence type="inferred from homology"/>
<evidence type="ECO:0000259" key="5">
    <source>
        <dbReference type="PROSITE" id="PS50931"/>
    </source>
</evidence>
<sequence length="304" mass="33102">MNRSQLSQLAVLAAVAAHGSFRGGAARELAIAPPAVSHAVATLEDSLGGVRLLARTTRSVAPTEAGRRLLKRLAPALAEIDQALGAALETKDRPAGILRISAPPLVATQLMLAPRLGEFVRHYPDITLDLRIDNAFTDIVAAGFDAGVRLGENLEADMIAVRLGGPQRGAVVGSPAYFEARPAPSHPRDLAQHRCLRQRFPGGRLYRWEFEKNGQIVEIGVEGPLIANDNGILLEAALAGAGLVWLFEDYTRDFLAEGRLVRVLEDWCAPFEGGFHLYYPSRRQMRPALRAFIDFYRHGTGTDR</sequence>
<dbReference type="Pfam" id="PF00126">
    <property type="entry name" value="HTH_1"/>
    <property type="match status" value="1"/>
</dbReference>
<dbReference type="Proteomes" id="UP000016842">
    <property type="component" value="Unassembled WGS sequence"/>
</dbReference>
<evidence type="ECO:0000256" key="4">
    <source>
        <dbReference type="ARBA" id="ARBA00023163"/>
    </source>
</evidence>
<dbReference type="CDD" id="cd08474">
    <property type="entry name" value="PBP2_CrgA_like_5"/>
    <property type="match status" value="1"/>
</dbReference>
<evidence type="ECO:0000256" key="2">
    <source>
        <dbReference type="ARBA" id="ARBA00023015"/>
    </source>
</evidence>
<evidence type="ECO:0000256" key="3">
    <source>
        <dbReference type="ARBA" id="ARBA00023125"/>
    </source>
</evidence>
<dbReference type="Gene3D" id="3.40.190.290">
    <property type="match status" value="1"/>
</dbReference>
<evidence type="ECO:0000313" key="6">
    <source>
        <dbReference type="EMBL" id="ERM02119.1"/>
    </source>
</evidence>
<organism evidence="6 7">
    <name type="scientific">Brucella intermedia 229E</name>
    <dbReference type="NCBI Taxonomy" id="1337887"/>
    <lineage>
        <taxon>Bacteria</taxon>
        <taxon>Pseudomonadati</taxon>
        <taxon>Pseudomonadota</taxon>
        <taxon>Alphaproteobacteria</taxon>
        <taxon>Hyphomicrobiales</taxon>
        <taxon>Brucellaceae</taxon>
        <taxon>Brucella/Ochrobactrum group</taxon>
        <taxon>Brucella</taxon>
    </lineage>
</organism>
<reference evidence="6 7" key="1">
    <citation type="journal article" date="2014" name="FEMS Microbiol. Lett.">
        <title>Genome sequencing analysis reveals virulence-related gene content of Ochrobactrum intermedium strain 229E, a urease-positive strain isolated from the human gastric niche.</title>
        <authorList>
            <person name="Kulkarni G.J."/>
            <person name="Shetty S."/>
            <person name="Dharne M.S."/>
            <person name="Shouche Y.S."/>
        </authorList>
    </citation>
    <scope>NUCLEOTIDE SEQUENCE [LARGE SCALE GENOMIC DNA]</scope>
    <source>
        <strain evidence="6 7">229E</strain>
    </source>
</reference>
<dbReference type="GO" id="GO:0006351">
    <property type="term" value="P:DNA-templated transcription"/>
    <property type="evidence" value="ECO:0007669"/>
    <property type="project" value="TreeGrafter"/>
</dbReference>
<dbReference type="SUPFAM" id="SSF53850">
    <property type="entry name" value="Periplasmic binding protein-like II"/>
    <property type="match status" value="1"/>
</dbReference>
<dbReference type="Pfam" id="PF03466">
    <property type="entry name" value="LysR_substrate"/>
    <property type="match status" value="1"/>
</dbReference>
<dbReference type="PANTHER" id="PTHR30537:SF1">
    <property type="entry name" value="HTH-TYPE TRANSCRIPTIONAL REGULATOR PGRR"/>
    <property type="match status" value="1"/>
</dbReference>
<keyword evidence="4" id="KW-0804">Transcription</keyword>
<name>U4VBS6_9HYPH</name>
<feature type="domain" description="HTH lysR-type" evidence="5">
    <location>
        <begin position="1"/>
        <end position="63"/>
    </location>
</feature>
<dbReference type="InterPro" id="IPR005119">
    <property type="entry name" value="LysR_subst-bd"/>
</dbReference>
<dbReference type="AlphaFoldDB" id="U4VBS6"/>
<dbReference type="SUPFAM" id="SSF46785">
    <property type="entry name" value="Winged helix' DNA-binding domain"/>
    <property type="match status" value="1"/>
</dbReference>
<dbReference type="EMBL" id="ASXJ01000109">
    <property type="protein sequence ID" value="ERM02119.1"/>
    <property type="molecule type" value="Genomic_DNA"/>
</dbReference>
<dbReference type="FunFam" id="1.10.10.10:FF:000001">
    <property type="entry name" value="LysR family transcriptional regulator"/>
    <property type="match status" value="1"/>
</dbReference>